<accession>A0A4Y8IG56</accession>
<evidence type="ECO:0000256" key="1">
    <source>
        <dbReference type="SAM" id="SignalP"/>
    </source>
</evidence>
<dbReference type="AlphaFoldDB" id="A0A4Y8IG56"/>
<reference evidence="2 3" key="1">
    <citation type="submission" date="2019-03" db="EMBL/GenBank/DDBJ databases">
        <authorList>
            <person name="He R.-H."/>
        </authorList>
    </citation>
    <scope>NUCLEOTIDE SEQUENCE [LARGE SCALE GENOMIC DNA]</scope>
    <source>
        <strain evidence="3">SH 714</strain>
    </source>
</reference>
<feature type="signal peptide" evidence="1">
    <location>
        <begin position="1"/>
        <end position="21"/>
    </location>
</feature>
<name>A0A4Y8IG56_9BACI</name>
<dbReference type="OrthoDB" id="2437675at2"/>
<organism evidence="2 3">
    <name type="scientific">Filobacillus milosensis</name>
    <dbReference type="NCBI Taxonomy" id="94137"/>
    <lineage>
        <taxon>Bacteria</taxon>
        <taxon>Bacillati</taxon>
        <taxon>Bacillota</taxon>
        <taxon>Bacilli</taxon>
        <taxon>Bacillales</taxon>
        <taxon>Bacillaceae</taxon>
        <taxon>Filobacillus</taxon>
    </lineage>
</organism>
<evidence type="ECO:0008006" key="4">
    <source>
        <dbReference type="Google" id="ProtNLM"/>
    </source>
</evidence>
<protein>
    <recommendedName>
        <fullName evidence="4">Lipoprotein</fullName>
    </recommendedName>
</protein>
<comment type="caution">
    <text evidence="2">The sequence shown here is derived from an EMBL/GenBank/DDBJ whole genome shotgun (WGS) entry which is preliminary data.</text>
</comment>
<gene>
    <name evidence="2" type="ORF">E3U55_10585</name>
</gene>
<dbReference type="PROSITE" id="PS51257">
    <property type="entry name" value="PROKAR_LIPOPROTEIN"/>
    <property type="match status" value="1"/>
</dbReference>
<proteinExistence type="predicted"/>
<evidence type="ECO:0000313" key="2">
    <source>
        <dbReference type="EMBL" id="TFB19597.1"/>
    </source>
</evidence>
<dbReference type="RefSeq" id="WP_134340395.1">
    <property type="nucleotide sequence ID" value="NZ_SOPW01000010.1"/>
</dbReference>
<dbReference type="Proteomes" id="UP000297975">
    <property type="component" value="Unassembled WGS sequence"/>
</dbReference>
<dbReference type="EMBL" id="SOPW01000010">
    <property type="protein sequence ID" value="TFB19597.1"/>
    <property type="molecule type" value="Genomic_DNA"/>
</dbReference>
<keyword evidence="1" id="KW-0732">Signal</keyword>
<feature type="chain" id="PRO_5021451641" description="Lipoprotein" evidence="1">
    <location>
        <begin position="22"/>
        <end position="128"/>
    </location>
</feature>
<keyword evidence="3" id="KW-1185">Reference proteome</keyword>
<evidence type="ECO:0000313" key="3">
    <source>
        <dbReference type="Proteomes" id="UP000297975"/>
    </source>
</evidence>
<sequence length="128" mass="15294">MKNIIIIVVLLLITTACSTNHKNLEDLNRVDVHQNGEDWMVTDQDEIDQLREIFKSIEWREGSPRKEQIHNLKLVLFFLYDKNMPERLVDYYIWADPTQILLWDKEENRMGMLNQSASEKLLNIIHKK</sequence>